<sequence>MIEKEIEIKIENGLHARPSAELIKLMNTFKSTVYFNINTKKVNAKSILNLMGVSIKKNQSILVIIDGDDEEEALLALEAFLTDEKH</sequence>
<dbReference type="EMBL" id="JBHUIK010000001">
    <property type="protein sequence ID" value="MFD2212490.1"/>
    <property type="molecule type" value="Genomic_DNA"/>
</dbReference>
<keyword evidence="4" id="KW-0762">Sugar transport</keyword>
<dbReference type="PANTHER" id="PTHR33705">
    <property type="entry name" value="PHOSPHOCARRIER PROTEIN HPR"/>
    <property type="match status" value="1"/>
</dbReference>
<dbReference type="Pfam" id="PF00381">
    <property type="entry name" value="PTS-HPr"/>
    <property type="match status" value="1"/>
</dbReference>
<dbReference type="InterPro" id="IPR035895">
    <property type="entry name" value="HPr-like_sf"/>
</dbReference>
<dbReference type="RefSeq" id="WP_247342345.1">
    <property type="nucleotide sequence ID" value="NZ_CP095550.1"/>
</dbReference>
<dbReference type="Gene3D" id="3.30.1340.10">
    <property type="entry name" value="HPr-like"/>
    <property type="match status" value="1"/>
</dbReference>
<evidence type="ECO:0000256" key="5">
    <source>
        <dbReference type="ARBA" id="ARBA00033055"/>
    </source>
</evidence>
<dbReference type="PRINTS" id="PR00107">
    <property type="entry name" value="PHOSPHOCPHPR"/>
</dbReference>
<dbReference type="InterPro" id="IPR001020">
    <property type="entry name" value="PTS_HPr_His_P_site"/>
</dbReference>
<evidence type="ECO:0000256" key="3">
    <source>
        <dbReference type="ARBA" id="ARBA00022448"/>
    </source>
</evidence>
<evidence type="ECO:0000256" key="4">
    <source>
        <dbReference type="ARBA" id="ARBA00022597"/>
    </source>
</evidence>
<dbReference type="InterPro" id="IPR000032">
    <property type="entry name" value="HPr-like"/>
</dbReference>
<dbReference type="SUPFAM" id="SSF55594">
    <property type="entry name" value="HPr-like"/>
    <property type="match status" value="1"/>
</dbReference>
<keyword evidence="3" id="KW-0813">Transport</keyword>
<name>A0ABW5BUA3_9BACI</name>
<protein>
    <recommendedName>
        <fullName evidence="2">Phosphocarrier protein HPr</fullName>
    </recommendedName>
    <alternativeName>
        <fullName evidence="5">Histidine-containing protein</fullName>
    </alternativeName>
</protein>
<dbReference type="Proteomes" id="UP001597318">
    <property type="component" value="Unassembled WGS sequence"/>
</dbReference>
<evidence type="ECO:0000313" key="7">
    <source>
        <dbReference type="EMBL" id="MFD2212490.1"/>
    </source>
</evidence>
<proteinExistence type="predicted"/>
<comment type="caution">
    <text evidence="7">The sequence shown here is derived from an EMBL/GenBank/DDBJ whole genome shotgun (WGS) entry which is preliminary data.</text>
</comment>
<organism evidence="7 8">
    <name type="scientific">Metabacillus endolithicus</name>
    <dbReference type="NCBI Taxonomy" id="1535204"/>
    <lineage>
        <taxon>Bacteria</taxon>
        <taxon>Bacillati</taxon>
        <taxon>Bacillota</taxon>
        <taxon>Bacilli</taxon>
        <taxon>Bacillales</taxon>
        <taxon>Bacillaceae</taxon>
        <taxon>Metabacillus</taxon>
    </lineage>
</organism>
<dbReference type="InterPro" id="IPR050399">
    <property type="entry name" value="HPr"/>
</dbReference>
<dbReference type="CDD" id="cd00367">
    <property type="entry name" value="PTS-HPr_like"/>
    <property type="match status" value="1"/>
</dbReference>
<comment type="function">
    <text evidence="1">General (non sugar-specific) component of the phosphoenolpyruvate-dependent sugar phosphotransferase system (sugar PTS). This major carbohydrate active-transport system catalyzes the phosphorylation of incoming sugar substrates concomitantly with their translocation across the cell membrane. The phosphoryl group from phosphoenolpyruvate (PEP) is transferred to the phosphoryl carrier protein HPr by enzyme I. Phospho-HPr then transfers it to the PTS EIIA domain.</text>
</comment>
<evidence type="ECO:0000259" key="6">
    <source>
        <dbReference type="PROSITE" id="PS51350"/>
    </source>
</evidence>
<evidence type="ECO:0000256" key="1">
    <source>
        <dbReference type="ARBA" id="ARBA00003681"/>
    </source>
</evidence>
<feature type="domain" description="HPr" evidence="6">
    <location>
        <begin position="1"/>
        <end position="86"/>
    </location>
</feature>
<accession>A0ABW5BUA3</accession>
<evidence type="ECO:0000256" key="2">
    <source>
        <dbReference type="ARBA" id="ARBA00020422"/>
    </source>
</evidence>
<dbReference type="NCBIfam" id="TIGR01003">
    <property type="entry name" value="PTS_HPr_family"/>
    <property type="match status" value="1"/>
</dbReference>
<gene>
    <name evidence="7" type="ORF">ACFSKK_02055</name>
</gene>
<reference evidence="8" key="1">
    <citation type="journal article" date="2019" name="Int. J. Syst. Evol. Microbiol.">
        <title>The Global Catalogue of Microorganisms (GCM) 10K type strain sequencing project: providing services to taxonomists for standard genome sequencing and annotation.</title>
        <authorList>
            <consortium name="The Broad Institute Genomics Platform"/>
            <consortium name="The Broad Institute Genome Sequencing Center for Infectious Disease"/>
            <person name="Wu L."/>
            <person name="Ma J."/>
        </authorList>
    </citation>
    <scope>NUCLEOTIDE SEQUENCE [LARGE SCALE GENOMIC DNA]</scope>
    <source>
        <strain evidence="8">CGMCC 1.15474</strain>
    </source>
</reference>
<keyword evidence="8" id="KW-1185">Reference proteome</keyword>
<dbReference type="PROSITE" id="PS51350">
    <property type="entry name" value="PTS_HPR_DOM"/>
    <property type="match status" value="1"/>
</dbReference>
<dbReference type="PROSITE" id="PS00369">
    <property type="entry name" value="PTS_HPR_HIS"/>
    <property type="match status" value="1"/>
</dbReference>
<evidence type="ECO:0000313" key="8">
    <source>
        <dbReference type="Proteomes" id="UP001597318"/>
    </source>
</evidence>
<dbReference type="PANTHER" id="PTHR33705:SF1">
    <property type="entry name" value="PHOSPHOCARRIER PROTEIN HPR"/>
    <property type="match status" value="1"/>
</dbReference>